<dbReference type="SUPFAM" id="SSF55729">
    <property type="entry name" value="Acyl-CoA N-acyltransferases (Nat)"/>
    <property type="match status" value="1"/>
</dbReference>
<gene>
    <name evidence="5" type="ORF">GCM10018785_47540</name>
</gene>
<evidence type="ECO:0000259" key="4">
    <source>
        <dbReference type="PROSITE" id="PS51186"/>
    </source>
</evidence>
<dbReference type="EMBL" id="BNBT01000082">
    <property type="protein sequence ID" value="GHE73910.1"/>
    <property type="molecule type" value="Genomic_DNA"/>
</dbReference>
<keyword evidence="2" id="KW-0012">Acyltransferase</keyword>
<proteinExistence type="predicted"/>
<dbReference type="CDD" id="cd04301">
    <property type="entry name" value="NAT_SF"/>
    <property type="match status" value="1"/>
</dbReference>
<dbReference type="InterPro" id="IPR016181">
    <property type="entry name" value="Acyl_CoA_acyltransferase"/>
</dbReference>
<dbReference type="GO" id="GO:0016747">
    <property type="term" value="F:acyltransferase activity, transferring groups other than amino-acyl groups"/>
    <property type="evidence" value="ECO:0007669"/>
    <property type="project" value="InterPro"/>
</dbReference>
<accession>A0A918ZW52</accession>
<dbReference type="AlphaFoldDB" id="A0A918ZW52"/>
<feature type="region of interest" description="Disordered" evidence="3">
    <location>
        <begin position="1"/>
        <end position="36"/>
    </location>
</feature>
<comment type="caution">
    <text evidence="5">The sequence shown here is derived from an EMBL/GenBank/DDBJ whole genome shotgun (WGS) entry which is preliminary data.</text>
</comment>
<reference evidence="5" key="2">
    <citation type="submission" date="2020-09" db="EMBL/GenBank/DDBJ databases">
        <authorList>
            <person name="Sun Q."/>
            <person name="Ohkuma M."/>
        </authorList>
    </citation>
    <scope>NUCLEOTIDE SEQUENCE</scope>
    <source>
        <strain evidence="5">JCM 4784</strain>
    </source>
</reference>
<dbReference type="Gene3D" id="3.40.630.30">
    <property type="match status" value="1"/>
</dbReference>
<organism evidence="5 6">
    <name type="scientific">Streptomyces longispororuber</name>
    <dbReference type="NCBI Taxonomy" id="68230"/>
    <lineage>
        <taxon>Bacteria</taxon>
        <taxon>Bacillati</taxon>
        <taxon>Actinomycetota</taxon>
        <taxon>Actinomycetes</taxon>
        <taxon>Kitasatosporales</taxon>
        <taxon>Streptomycetaceae</taxon>
        <taxon>Streptomyces</taxon>
    </lineage>
</organism>
<dbReference type="Proteomes" id="UP000608024">
    <property type="component" value="Unassembled WGS sequence"/>
</dbReference>
<keyword evidence="1" id="KW-0808">Transferase</keyword>
<dbReference type="InterPro" id="IPR000182">
    <property type="entry name" value="GNAT_dom"/>
</dbReference>
<evidence type="ECO:0000313" key="5">
    <source>
        <dbReference type="EMBL" id="GHE73910.1"/>
    </source>
</evidence>
<evidence type="ECO:0000313" key="6">
    <source>
        <dbReference type="Proteomes" id="UP000608024"/>
    </source>
</evidence>
<dbReference type="Pfam" id="PF00583">
    <property type="entry name" value="Acetyltransf_1"/>
    <property type="match status" value="1"/>
</dbReference>
<protein>
    <recommendedName>
        <fullName evidence="4">N-acetyltransferase domain-containing protein</fullName>
    </recommendedName>
</protein>
<keyword evidence="6" id="KW-1185">Reference proteome</keyword>
<evidence type="ECO:0000256" key="2">
    <source>
        <dbReference type="ARBA" id="ARBA00023315"/>
    </source>
</evidence>
<dbReference type="PROSITE" id="PS51186">
    <property type="entry name" value="GNAT"/>
    <property type="match status" value="1"/>
</dbReference>
<evidence type="ECO:0000256" key="1">
    <source>
        <dbReference type="ARBA" id="ARBA00022679"/>
    </source>
</evidence>
<name>A0A918ZW52_9ACTN</name>
<dbReference type="PANTHER" id="PTHR43877">
    <property type="entry name" value="AMINOALKYLPHOSPHONATE N-ACETYLTRANSFERASE-RELATED-RELATED"/>
    <property type="match status" value="1"/>
</dbReference>
<dbReference type="InterPro" id="IPR050832">
    <property type="entry name" value="Bact_Acetyltransf"/>
</dbReference>
<feature type="domain" description="N-acetyltransferase" evidence="4">
    <location>
        <begin position="31"/>
        <end position="176"/>
    </location>
</feature>
<reference evidence="5" key="1">
    <citation type="journal article" date="2014" name="Int. J. Syst. Evol. Microbiol.">
        <title>Complete genome sequence of Corynebacterium casei LMG S-19264T (=DSM 44701T), isolated from a smear-ripened cheese.</title>
        <authorList>
            <consortium name="US DOE Joint Genome Institute (JGI-PGF)"/>
            <person name="Walter F."/>
            <person name="Albersmeier A."/>
            <person name="Kalinowski J."/>
            <person name="Ruckert C."/>
        </authorList>
    </citation>
    <scope>NUCLEOTIDE SEQUENCE</scope>
    <source>
        <strain evidence="5">JCM 4784</strain>
    </source>
</reference>
<evidence type="ECO:0000256" key="3">
    <source>
        <dbReference type="SAM" id="MobiDB-lite"/>
    </source>
</evidence>
<sequence length="225" mass="23312">MAVTEGEGATGEVPGRSGRREGPEGSGRPGVELRPARPEDAAAVARIWHAGWSDGHLGHVPAALLAVRTPESFALRAPRRVDDTVVAVVAGRIAGFVMVVDDEVEQVYVAADHRGTGVAPALLAEAERVVAAKGHRRAWLAVVDGNARARRFYERNGWRDEGLFEYLAASDSGPIRVPCHRYVKPVTSPGAGLPGARLPGAGLPGAGLPGTGLPGAGLPGVIAPE</sequence>